<feature type="signal peptide" evidence="2">
    <location>
        <begin position="1"/>
        <end position="20"/>
    </location>
</feature>
<accession>A0A8A4THQ1</accession>
<dbReference type="EMBL" id="CP071793">
    <property type="protein sequence ID" value="QTD48341.1"/>
    <property type="molecule type" value="Genomic_DNA"/>
</dbReference>
<evidence type="ECO:0000256" key="1">
    <source>
        <dbReference type="SAM" id="MobiDB-lite"/>
    </source>
</evidence>
<evidence type="ECO:0000313" key="4">
    <source>
        <dbReference type="Proteomes" id="UP000663929"/>
    </source>
</evidence>
<feature type="region of interest" description="Disordered" evidence="1">
    <location>
        <begin position="340"/>
        <end position="360"/>
    </location>
</feature>
<dbReference type="RefSeq" id="WP_237377995.1">
    <property type="nucleotide sequence ID" value="NZ_CP071793.1"/>
</dbReference>
<organism evidence="3 4">
    <name type="scientific">Sulfidibacter corallicola</name>
    <dbReference type="NCBI Taxonomy" id="2818388"/>
    <lineage>
        <taxon>Bacteria</taxon>
        <taxon>Pseudomonadati</taxon>
        <taxon>Acidobacteriota</taxon>
        <taxon>Holophagae</taxon>
        <taxon>Acanthopleuribacterales</taxon>
        <taxon>Acanthopleuribacteraceae</taxon>
        <taxon>Sulfidibacter</taxon>
    </lineage>
</organism>
<keyword evidence="2" id="KW-0732">Signal</keyword>
<feature type="chain" id="PRO_5035190792" evidence="2">
    <location>
        <begin position="21"/>
        <end position="573"/>
    </location>
</feature>
<sequence length="573" mass="60883">MVGTFGTLARVLLLVPALFAGEGQGAITHFIPHIATGWENFLAVDNVGPASATFNLTLFDGTGTCIYSQDQTIEAQRFASFLPRSLAADAESGLIRTDSADLQFRIAYVEPSQKGTAEFVLPTTTATVLNFNLGVYPATSVPLTWKGLALMNHGAEVAQTTLYALDGAGAVLGTHGLGLQPNQRVRGTIESYFAGLSFTQVARVVAASDQPLTGLNISGNGFAQLLFSLARPGTTVPDTGSDGQKPETLPDFASLNLYRADSPLNQPIPGDAAVDPDSENRIVSLLNAGDLVIQVGQYSAPVFIADANTPRVDVHLACGAPWEIGVGTLEDVPIPVWAEPADDRDGADNPPVDCGEDSDQDNHMVVLDPVGRCEYGLWQARKHEDGTWTASYAAAIGMDSEGIYPTGMSTRGSGFSFLGGLIWPDELRDGRIGHALVFSYPFARSGGPVSPATDSDGTSDLSSAIPEGARLQLDPELDLDSLDLTAYERTIARALQEYGMFLVDQGGSSGIGLYAIDPKSVRTNPYSGLLPDEDFVALDGIPLDRFRLLALPEQDADWREGLALPVNDCVSYR</sequence>
<protein>
    <submittedName>
        <fullName evidence="3">Uncharacterized protein</fullName>
    </submittedName>
</protein>
<gene>
    <name evidence="3" type="ORF">J3U87_22405</name>
</gene>
<reference evidence="3" key="1">
    <citation type="submission" date="2021-03" db="EMBL/GenBank/DDBJ databases">
        <title>Acanthopleuribacteraceae sp. M133.</title>
        <authorList>
            <person name="Wang G."/>
        </authorList>
    </citation>
    <scope>NUCLEOTIDE SEQUENCE</scope>
    <source>
        <strain evidence="3">M133</strain>
    </source>
</reference>
<dbReference type="KEGG" id="scor:J3U87_22405"/>
<dbReference type="AlphaFoldDB" id="A0A8A4THQ1"/>
<proteinExistence type="predicted"/>
<evidence type="ECO:0000256" key="2">
    <source>
        <dbReference type="SAM" id="SignalP"/>
    </source>
</evidence>
<dbReference type="Proteomes" id="UP000663929">
    <property type="component" value="Chromosome"/>
</dbReference>
<name>A0A8A4THQ1_SULCO</name>
<keyword evidence="4" id="KW-1185">Reference proteome</keyword>
<evidence type="ECO:0000313" key="3">
    <source>
        <dbReference type="EMBL" id="QTD48341.1"/>
    </source>
</evidence>